<name>A0A8D8QLD0_9HEMI</name>
<sequence>MAGDDKKSQNQNEGQAASKSRAGFGLNPLNLNSSNKADTWTNWKLQYEIYMTAQGLQTESEERKNAILLHTLGAEVLHIFKSFNVDIKLIKHEELLKKYEEYFLPTKNICMERHIFFSRKQKMEEGVDEFYTSLTNLSLSCEFGTLRESLVRDISHAPNWERGFVPHT</sequence>
<proteinExistence type="predicted"/>
<evidence type="ECO:0000256" key="1">
    <source>
        <dbReference type="SAM" id="MobiDB-lite"/>
    </source>
</evidence>
<dbReference type="PANTHER" id="PTHR33198">
    <property type="entry name" value="ANK_REP_REGION DOMAIN-CONTAINING PROTEIN-RELATED"/>
    <property type="match status" value="1"/>
</dbReference>
<evidence type="ECO:0000313" key="2">
    <source>
        <dbReference type="EMBL" id="CAG6634071.1"/>
    </source>
</evidence>
<protein>
    <recommendedName>
        <fullName evidence="3">Retrotransposon gag domain-containing protein</fullName>
    </recommendedName>
</protein>
<dbReference type="AlphaFoldDB" id="A0A8D8QLD0"/>
<dbReference type="EMBL" id="HBUF01084883">
    <property type="protein sequence ID" value="CAG6634071.1"/>
    <property type="molecule type" value="Transcribed_RNA"/>
</dbReference>
<feature type="compositionally biased region" description="Polar residues" evidence="1">
    <location>
        <begin position="9"/>
        <end position="18"/>
    </location>
</feature>
<organism evidence="2">
    <name type="scientific">Cacopsylla melanoneura</name>
    <dbReference type="NCBI Taxonomy" id="428564"/>
    <lineage>
        <taxon>Eukaryota</taxon>
        <taxon>Metazoa</taxon>
        <taxon>Ecdysozoa</taxon>
        <taxon>Arthropoda</taxon>
        <taxon>Hexapoda</taxon>
        <taxon>Insecta</taxon>
        <taxon>Pterygota</taxon>
        <taxon>Neoptera</taxon>
        <taxon>Paraneoptera</taxon>
        <taxon>Hemiptera</taxon>
        <taxon>Sternorrhyncha</taxon>
        <taxon>Psylloidea</taxon>
        <taxon>Psyllidae</taxon>
        <taxon>Psyllinae</taxon>
        <taxon>Cacopsylla</taxon>
    </lineage>
</organism>
<feature type="region of interest" description="Disordered" evidence="1">
    <location>
        <begin position="1"/>
        <end position="25"/>
    </location>
</feature>
<reference evidence="2" key="1">
    <citation type="submission" date="2021-05" db="EMBL/GenBank/DDBJ databases">
        <authorList>
            <person name="Alioto T."/>
            <person name="Alioto T."/>
            <person name="Gomez Garrido J."/>
        </authorList>
    </citation>
    <scope>NUCLEOTIDE SEQUENCE</scope>
</reference>
<evidence type="ECO:0008006" key="3">
    <source>
        <dbReference type="Google" id="ProtNLM"/>
    </source>
</evidence>
<accession>A0A8D8QLD0</accession>